<dbReference type="EMBL" id="MWPH01000003">
    <property type="protein sequence ID" value="OVE83642.1"/>
    <property type="molecule type" value="Genomic_DNA"/>
</dbReference>
<organism evidence="2 3">
    <name type="scientific">Natronolimnobius baerhuensis</name>
    <dbReference type="NCBI Taxonomy" id="253108"/>
    <lineage>
        <taxon>Archaea</taxon>
        <taxon>Methanobacteriati</taxon>
        <taxon>Methanobacteriota</taxon>
        <taxon>Stenosarchaea group</taxon>
        <taxon>Halobacteria</taxon>
        <taxon>Halobacteriales</taxon>
        <taxon>Natrialbaceae</taxon>
        <taxon>Natronolimnobius</taxon>
    </lineage>
</organism>
<dbReference type="Proteomes" id="UP000196084">
    <property type="component" value="Unassembled WGS sequence"/>
</dbReference>
<sequence length="78" mass="8219">MPSASIVAQFRAHPVATTLEVGSVIVCVFLFVATFLLLASGPPVGAGMPWLVIIGVGAVFVVFWTALVPLYERVVGFD</sequence>
<keyword evidence="1" id="KW-0472">Membrane</keyword>
<keyword evidence="3" id="KW-1185">Reference proteome</keyword>
<gene>
    <name evidence="2" type="ORF">B2G88_14525</name>
</gene>
<reference evidence="2 3" key="1">
    <citation type="submission" date="2017-02" db="EMBL/GenBank/DDBJ databases">
        <title>Natronthermophilus aegyptiacus gen. nov.,sp. nov., an aerobic, extremely halophilic alkalithermophilic archaeon isolated from the athalassohaline Wadi An Natrun, Egypt.</title>
        <authorList>
            <person name="Zhao B."/>
        </authorList>
    </citation>
    <scope>NUCLEOTIDE SEQUENCE [LARGE SCALE GENOMIC DNA]</scope>
    <source>
        <strain evidence="2 3">CGMCC 1.3597</strain>
    </source>
</reference>
<evidence type="ECO:0000313" key="3">
    <source>
        <dbReference type="Proteomes" id="UP000196084"/>
    </source>
</evidence>
<proteinExistence type="predicted"/>
<evidence type="ECO:0000256" key="1">
    <source>
        <dbReference type="SAM" id="Phobius"/>
    </source>
</evidence>
<keyword evidence="1" id="KW-1133">Transmembrane helix</keyword>
<dbReference type="RefSeq" id="WP_054863991.1">
    <property type="nucleotide sequence ID" value="NZ_MWPH01000003.1"/>
</dbReference>
<comment type="caution">
    <text evidence="2">The sequence shown here is derived from an EMBL/GenBank/DDBJ whole genome shotgun (WGS) entry which is preliminary data.</text>
</comment>
<name>A0A202E5T9_9EURY</name>
<accession>A0A202E5T9</accession>
<feature type="transmembrane region" description="Helical" evidence="1">
    <location>
        <begin position="21"/>
        <end position="38"/>
    </location>
</feature>
<evidence type="ECO:0000313" key="2">
    <source>
        <dbReference type="EMBL" id="OVE83642.1"/>
    </source>
</evidence>
<dbReference type="AlphaFoldDB" id="A0A202E5T9"/>
<protein>
    <submittedName>
        <fullName evidence="2">Uncharacterized protein</fullName>
    </submittedName>
</protein>
<keyword evidence="1" id="KW-0812">Transmembrane</keyword>
<feature type="transmembrane region" description="Helical" evidence="1">
    <location>
        <begin position="50"/>
        <end position="71"/>
    </location>
</feature>